<feature type="domain" description="XS" evidence="5">
    <location>
        <begin position="177"/>
        <end position="286"/>
    </location>
</feature>
<evidence type="ECO:0008006" key="10">
    <source>
        <dbReference type="Google" id="ProtNLM"/>
    </source>
</evidence>
<dbReference type="Pfam" id="PF03470">
    <property type="entry name" value="zf-XS"/>
    <property type="match status" value="1"/>
</dbReference>
<evidence type="ECO:0000256" key="4">
    <source>
        <dbReference type="SAM" id="MobiDB-lite"/>
    </source>
</evidence>
<dbReference type="Proteomes" id="UP001497457">
    <property type="component" value="Chromosome 16b"/>
</dbReference>
<dbReference type="EMBL" id="OZ075126">
    <property type="protein sequence ID" value="CAL4943124.1"/>
    <property type="molecule type" value="Genomic_DNA"/>
</dbReference>
<dbReference type="PANTHER" id="PTHR21596:SF63">
    <property type="entry name" value="FACTOR OF DNA METHYLATION 1"/>
    <property type="match status" value="1"/>
</dbReference>
<dbReference type="Pfam" id="PF03469">
    <property type="entry name" value="XH"/>
    <property type="match status" value="1"/>
</dbReference>
<evidence type="ECO:0000313" key="8">
    <source>
        <dbReference type="EMBL" id="CAL4943124.1"/>
    </source>
</evidence>
<dbReference type="InterPro" id="IPR005379">
    <property type="entry name" value="FDM1-5/IDN2_XH"/>
</dbReference>
<reference evidence="8 9" key="2">
    <citation type="submission" date="2024-10" db="EMBL/GenBank/DDBJ databases">
        <authorList>
            <person name="Ryan C."/>
        </authorList>
    </citation>
    <scope>NUCLEOTIDE SEQUENCE [LARGE SCALE GENOMIC DNA]</scope>
</reference>
<keyword evidence="1 3" id="KW-0175">Coiled coil</keyword>
<dbReference type="AlphaFoldDB" id="A0ABC8YIC7"/>
<feature type="region of interest" description="Disordered" evidence="4">
    <location>
        <begin position="59"/>
        <end position="78"/>
    </location>
</feature>
<evidence type="ECO:0000259" key="7">
    <source>
        <dbReference type="Pfam" id="PF03470"/>
    </source>
</evidence>
<keyword evidence="9" id="KW-1185">Reference proteome</keyword>
<evidence type="ECO:0000313" key="9">
    <source>
        <dbReference type="Proteomes" id="UP001497457"/>
    </source>
</evidence>
<evidence type="ECO:0000256" key="3">
    <source>
        <dbReference type="SAM" id="Coils"/>
    </source>
</evidence>
<organism evidence="8 9">
    <name type="scientific">Urochloa decumbens</name>
    <dbReference type="NCBI Taxonomy" id="240449"/>
    <lineage>
        <taxon>Eukaryota</taxon>
        <taxon>Viridiplantae</taxon>
        <taxon>Streptophyta</taxon>
        <taxon>Embryophyta</taxon>
        <taxon>Tracheophyta</taxon>
        <taxon>Spermatophyta</taxon>
        <taxon>Magnoliopsida</taxon>
        <taxon>Liliopsida</taxon>
        <taxon>Poales</taxon>
        <taxon>Poaceae</taxon>
        <taxon>PACMAD clade</taxon>
        <taxon>Panicoideae</taxon>
        <taxon>Panicodae</taxon>
        <taxon>Paniceae</taxon>
        <taxon>Melinidinae</taxon>
        <taxon>Urochloa</taxon>
    </lineage>
</organism>
<name>A0ABC8YIC7_9POAL</name>
<protein>
    <recommendedName>
        <fullName evidence="10">XH/XS domain-containing protein</fullName>
    </recommendedName>
</protein>
<sequence>MRGEGSSRDRDKRRRPQVPRSPPALPMGSRHRLRPAPSDRTPPGNTACFSICSPSGFSPTSSTPMEHSSSEDSELSDSDIVEHKEETYAQLRAGKLKVKHGDNAFRCPFCLGKKKQDYNLKDLLQHATGIGAAPKRSAKVKATHLGLAMFLEKDIASSLEKPLQIVVYKPETTKSKEEVYVWPWMGIVVNLHYELTGEAFSNESEDRLRAQLSKFRPHKVTILGDDKDQPFCAIVQFAKDWSGLKDALAFEKHFIVEQYGKTNWNKINCRKDDLYGWLARSDDYNSSGPIGGHLRENGDLRSVGDLEREGMQETEKRVAQYTHQIEVTNKQMSELELKNYQNAMKLDRMMEEKDQLVEEHNEKIRKMQKAACRDSRKIIDENIRLYGKLEAKKKEIDRKGKQLEKLATKSNTNREKLEAEKEENAKENRLLNLATQKKKEQDEKLLRLVEKQKQEKEDALKKLYNLEMQLASKQKLELEIEQLKGKFEVMSHMGEEDTKLKEKLDNLRETLEEKNEEMEGMDSLNQTLIIKERRTNDELEEAKKELTKELPKMSSVRSQIGVRRMGELDQKAFYAACKEKIAEDDPEELALLCSKWEDEIRQPEWHPFKVILVGEEAKEIIKDDDEKLQALKAELGEKAHNVVVKALLEVNEYNPSGRYPLPELWNFKEDRKAPMGEVAAYIVKRWKANRRKNTYYS</sequence>
<dbReference type="InterPro" id="IPR005380">
    <property type="entry name" value="XS_domain"/>
</dbReference>
<feature type="region of interest" description="Disordered" evidence="4">
    <location>
        <begin position="1"/>
        <end position="53"/>
    </location>
</feature>
<dbReference type="InterPro" id="IPR005381">
    <property type="entry name" value="Znf-XS_domain"/>
</dbReference>
<gene>
    <name evidence="8" type="ORF">URODEC1_LOCUS33957</name>
</gene>
<evidence type="ECO:0000259" key="6">
    <source>
        <dbReference type="Pfam" id="PF03469"/>
    </source>
</evidence>
<evidence type="ECO:0000256" key="1">
    <source>
        <dbReference type="ARBA" id="ARBA00023054"/>
    </source>
</evidence>
<feature type="domain" description="Zinc finger-XS" evidence="7">
    <location>
        <begin position="107"/>
        <end position="148"/>
    </location>
</feature>
<keyword evidence="2" id="KW-0943">RNA-mediated gene silencing</keyword>
<evidence type="ECO:0000259" key="5">
    <source>
        <dbReference type="Pfam" id="PF03468"/>
    </source>
</evidence>
<accession>A0ABC8YIC7</accession>
<feature type="domain" description="Factor of DNA methylation 1-5/IDN2" evidence="6">
    <location>
        <begin position="563"/>
        <end position="692"/>
    </location>
</feature>
<dbReference type="Pfam" id="PF03468">
    <property type="entry name" value="XS"/>
    <property type="match status" value="1"/>
</dbReference>
<dbReference type="Gene3D" id="3.30.70.2890">
    <property type="entry name" value="XS domain"/>
    <property type="match status" value="1"/>
</dbReference>
<evidence type="ECO:0000256" key="2">
    <source>
        <dbReference type="ARBA" id="ARBA00023158"/>
    </source>
</evidence>
<dbReference type="GO" id="GO:0031047">
    <property type="term" value="P:regulatory ncRNA-mediated gene silencing"/>
    <property type="evidence" value="ECO:0007669"/>
    <property type="project" value="UniProtKB-KW"/>
</dbReference>
<dbReference type="PANTHER" id="PTHR21596">
    <property type="entry name" value="RIBONUCLEASE P SUBUNIT P38"/>
    <property type="match status" value="1"/>
</dbReference>
<feature type="coiled-coil region" evidence="3">
    <location>
        <begin position="311"/>
        <end position="556"/>
    </location>
</feature>
<dbReference type="InterPro" id="IPR038588">
    <property type="entry name" value="XS_domain_sf"/>
</dbReference>
<proteinExistence type="predicted"/>
<dbReference type="InterPro" id="IPR045177">
    <property type="entry name" value="FDM1-5/IDN2"/>
</dbReference>
<reference evidence="9" key="1">
    <citation type="submission" date="2024-06" db="EMBL/GenBank/DDBJ databases">
        <authorList>
            <person name="Ryan C."/>
        </authorList>
    </citation>
    <scope>NUCLEOTIDE SEQUENCE [LARGE SCALE GENOMIC DNA]</scope>
</reference>
<feature type="compositionally biased region" description="Basic and acidic residues" evidence="4">
    <location>
        <begin position="1"/>
        <end position="10"/>
    </location>
</feature>